<reference evidence="2 3" key="1">
    <citation type="journal article" date="2020" name="mSystems">
        <title>Defining Genomic and Predicted Metabolic Features of the Acetobacterium Genus.</title>
        <authorList>
            <person name="Ross D.E."/>
            <person name="Marshall C.W."/>
            <person name="Gulliver D."/>
            <person name="May H.D."/>
            <person name="Norman R.S."/>
        </authorList>
    </citation>
    <scope>NUCLEOTIDE SEQUENCE [LARGE SCALE GENOMIC DNA]</scope>
    <source>
        <strain evidence="2 3">DSM 8238</strain>
    </source>
</reference>
<comment type="caution">
    <text evidence="2">The sequence shown here is derived from an EMBL/GenBank/DDBJ whole genome shotgun (WGS) entry which is preliminary data.</text>
</comment>
<accession>A0ABR6WVW2</accession>
<sequence length="178" mass="20528">MLVLNTRFQIAAICFFIIIVFDYIRNEKLPLLSTTFFSSMIIFAGLNLCFDFATVYTISHLDTVSPVINRLCHQLFITTLLIMIISLYQYVEILAHNQKRMNIKKFLLTMIPFAFSMLMMIFGELNYYVDGSTVYSYGPMATTVYVSVAFYLVLIISNTFFSTKTSAKKNELLFAQDQ</sequence>
<proteinExistence type="predicted"/>
<name>A0ABR6WVW2_9FIRM</name>
<evidence type="ECO:0000256" key="1">
    <source>
        <dbReference type="SAM" id="Phobius"/>
    </source>
</evidence>
<protein>
    <recommendedName>
        <fullName evidence="4">Histidine kinase N-terminal 7TM region domain-containing protein</fullName>
    </recommendedName>
</protein>
<dbReference type="Proteomes" id="UP000603234">
    <property type="component" value="Unassembled WGS sequence"/>
</dbReference>
<feature type="transmembrane region" description="Helical" evidence="1">
    <location>
        <begin position="6"/>
        <end position="24"/>
    </location>
</feature>
<keyword evidence="1" id="KW-1133">Transmembrane helix</keyword>
<feature type="transmembrane region" description="Helical" evidence="1">
    <location>
        <begin position="103"/>
        <end position="122"/>
    </location>
</feature>
<evidence type="ECO:0000313" key="3">
    <source>
        <dbReference type="Proteomes" id="UP000603234"/>
    </source>
</evidence>
<evidence type="ECO:0008006" key="4">
    <source>
        <dbReference type="Google" id="ProtNLM"/>
    </source>
</evidence>
<keyword evidence="1" id="KW-0472">Membrane</keyword>
<keyword evidence="1" id="KW-0812">Transmembrane</keyword>
<dbReference type="EMBL" id="WJBC01000013">
    <property type="protein sequence ID" value="MBC3804772.1"/>
    <property type="molecule type" value="Genomic_DNA"/>
</dbReference>
<feature type="transmembrane region" description="Helical" evidence="1">
    <location>
        <begin position="142"/>
        <end position="161"/>
    </location>
</feature>
<keyword evidence="3" id="KW-1185">Reference proteome</keyword>
<gene>
    <name evidence="2" type="ORF">GH808_10055</name>
</gene>
<dbReference type="RefSeq" id="WP_186842652.1">
    <property type="nucleotide sequence ID" value="NZ_WJBC01000013.1"/>
</dbReference>
<evidence type="ECO:0000313" key="2">
    <source>
        <dbReference type="EMBL" id="MBC3804772.1"/>
    </source>
</evidence>
<feature type="transmembrane region" description="Helical" evidence="1">
    <location>
        <begin position="36"/>
        <end position="59"/>
    </location>
</feature>
<feature type="transmembrane region" description="Helical" evidence="1">
    <location>
        <begin position="71"/>
        <end position="91"/>
    </location>
</feature>
<organism evidence="2 3">
    <name type="scientific">Acetobacterium fimetarium</name>
    <dbReference type="NCBI Taxonomy" id="52691"/>
    <lineage>
        <taxon>Bacteria</taxon>
        <taxon>Bacillati</taxon>
        <taxon>Bacillota</taxon>
        <taxon>Clostridia</taxon>
        <taxon>Eubacteriales</taxon>
        <taxon>Eubacteriaceae</taxon>
        <taxon>Acetobacterium</taxon>
    </lineage>
</organism>